<proteinExistence type="predicted"/>
<evidence type="ECO:0000256" key="1">
    <source>
        <dbReference type="SAM" id="Phobius"/>
    </source>
</evidence>
<evidence type="ECO:0000313" key="2">
    <source>
        <dbReference type="EMBL" id="AIF77533.1"/>
    </source>
</evidence>
<name>A0A075M8X7_ECOLX</name>
<sequence length="68" mass="7799">MKKLSESYVFAGAFPCEISIIFICLFFIVVTVFSIRGRIHFCNGCIGQVYYSCLFCFGRFFADCKQGR</sequence>
<reference evidence="2" key="1">
    <citation type="journal article" date="2014" name="J. Antimicrob. Chemother.">
        <title>Nucleotide sequences of 16 transmissible plasmids identified in nine multidrug-resistant Escherichia coli isolates expressing an ESBL phenotype isolated from food-producing animals and healthy humans.</title>
        <authorList>
            <person name="Wang J."/>
            <person name="Stephan R."/>
            <person name="Power K."/>
            <person name="Yan Q."/>
            <person name="Hachler H."/>
            <person name="Fanning S."/>
        </authorList>
    </citation>
    <scope>NUCLEOTIDE SEQUENCE</scope>
    <source>
        <strain evidence="2">Human-2332</strain>
        <plasmid evidence="2">pH2332-107</plasmid>
    </source>
</reference>
<organism evidence="2">
    <name type="scientific">Escherichia coli</name>
    <dbReference type="NCBI Taxonomy" id="562"/>
    <lineage>
        <taxon>Bacteria</taxon>
        <taxon>Pseudomonadati</taxon>
        <taxon>Pseudomonadota</taxon>
        <taxon>Gammaproteobacteria</taxon>
        <taxon>Enterobacterales</taxon>
        <taxon>Enterobacteriaceae</taxon>
        <taxon>Escherichia</taxon>
    </lineage>
</organism>
<keyword evidence="2" id="KW-0614">Plasmid</keyword>
<protein>
    <submittedName>
        <fullName evidence="2">Uncharacterized protein</fullName>
    </submittedName>
</protein>
<feature type="transmembrane region" description="Helical" evidence="1">
    <location>
        <begin position="12"/>
        <end position="33"/>
    </location>
</feature>
<geneLocation type="plasmid" evidence="2">
    <name>pH2332-107</name>
</geneLocation>
<keyword evidence="1" id="KW-1133">Transmembrane helix</keyword>
<keyword evidence="1" id="KW-0812">Transmembrane</keyword>
<accession>A0A075M8X7</accession>
<dbReference type="AlphaFoldDB" id="A0A075M8X7"/>
<dbReference type="EMBL" id="KJ484627">
    <property type="protein sequence ID" value="AIF77533.1"/>
    <property type="molecule type" value="Genomic_DNA"/>
</dbReference>
<keyword evidence="1" id="KW-0472">Membrane</keyword>